<accession>A0ABY5LBH5</accession>
<dbReference type="Proteomes" id="UP001058533">
    <property type="component" value="Chromosome"/>
</dbReference>
<proteinExistence type="predicted"/>
<dbReference type="Pfam" id="PF00990">
    <property type="entry name" value="GGDEF"/>
    <property type="match status" value="1"/>
</dbReference>
<dbReference type="InterPro" id="IPR043128">
    <property type="entry name" value="Rev_trsase/Diguanyl_cyclase"/>
</dbReference>
<evidence type="ECO:0000256" key="2">
    <source>
        <dbReference type="ARBA" id="ARBA00034247"/>
    </source>
</evidence>
<dbReference type="EMBL" id="CP101740">
    <property type="protein sequence ID" value="UUL83084.1"/>
    <property type="molecule type" value="Genomic_DNA"/>
</dbReference>
<dbReference type="CDD" id="cd01949">
    <property type="entry name" value="GGDEF"/>
    <property type="match status" value="1"/>
</dbReference>
<sequence>MLIEPGMIVDLAPDEAGLLARATRMAGIGAWRCDLNEDRIAWTEGVYGLFGVDRDASIDRRDIITLYEEASRDQLERVRTDAIARRDGFTIEAQIVRPDAEIRWIRISAKYGAIAGQAGELYGLKQDITADRARWEALRQRADYDSLTGLASRGTFQRDFLDVAAVPGTLVLFDIDGFKPINDRFGHAAGDACLIAVAQRLRAVFAGAAMVARIGGDEFAVVTRGTLETVALRAEQALGELALPILWGSEILSLTGSAGLASPAIDAPQSAEALFVAADAALYAGKRAGRNRLVIAPRGNGGDVRYGRSIR</sequence>
<dbReference type="PROSITE" id="PS50887">
    <property type="entry name" value="GGDEF"/>
    <property type="match status" value="1"/>
</dbReference>
<comment type="catalytic activity">
    <reaction evidence="2">
        <text>2 GTP = 3',3'-c-di-GMP + 2 diphosphate</text>
        <dbReference type="Rhea" id="RHEA:24898"/>
        <dbReference type="ChEBI" id="CHEBI:33019"/>
        <dbReference type="ChEBI" id="CHEBI:37565"/>
        <dbReference type="ChEBI" id="CHEBI:58805"/>
        <dbReference type="EC" id="2.7.7.65"/>
    </reaction>
</comment>
<dbReference type="InterPro" id="IPR050469">
    <property type="entry name" value="Diguanylate_Cyclase"/>
</dbReference>
<dbReference type="NCBIfam" id="TIGR00254">
    <property type="entry name" value="GGDEF"/>
    <property type="match status" value="1"/>
</dbReference>
<protein>
    <recommendedName>
        <fullName evidence="1">diguanylate cyclase</fullName>
        <ecNumber evidence="1">2.7.7.65</ecNumber>
    </recommendedName>
</protein>
<dbReference type="EC" id="2.7.7.65" evidence="1"/>
<dbReference type="InterPro" id="IPR029787">
    <property type="entry name" value="Nucleotide_cyclase"/>
</dbReference>
<evidence type="ECO:0000313" key="4">
    <source>
        <dbReference type="EMBL" id="UUL83084.1"/>
    </source>
</evidence>
<dbReference type="PANTHER" id="PTHR45138:SF9">
    <property type="entry name" value="DIGUANYLATE CYCLASE DGCM-RELATED"/>
    <property type="match status" value="1"/>
</dbReference>
<gene>
    <name evidence="4" type="ORF">NMP03_02285</name>
</gene>
<reference evidence="4" key="1">
    <citation type="submission" date="2022-07" db="EMBL/GenBank/DDBJ databases">
        <title>Sphingomonas sp. nov., a novel bacterium isolated from the north slope of the Mount Everest.</title>
        <authorList>
            <person name="Cui X."/>
            <person name="Liu Y."/>
        </authorList>
    </citation>
    <scope>NUCLEOTIDE SEQUENCE</scope>
    <source>
        <strain evidence="4">S5-59</strain>
    </source>
</reference>
<dbReference type="InterPro" id="IPR000160">
    <property type="entry name" value="GGDEF_dom"/>
</dbReference>
<evidence type="ECO:0000313" key="5">
    <source>
        <dbReference type="Proteomes" id="UP001058533"/>
    </source>
</evidence>
<organism evidence="4 5">
    <name type="scientific">Sphingomonas qomolangmaensis</name>
    <dbReference type="NCBI Taxonomy" id="2918765"/>
    <lineage>
        <taxon>Bacteria</taxon>
        <taxon>Pseudomonadati</taxon>
        <taxon>Pseudomonadota</taxon>
        <taxon>Alphaproteobacteria</taxon>
        <taxon>Sphingomonadales</taxon>
        <taxon>Sphingomonadaceae</taxon>
        <taxon>Sphingomonas</taxon>
    </lineage>
</organism>
<dbReference type="Gene3D" id="3.30.70.270">
    <property type="match status" value="1"/>
</dbReference>
<evidence type="ECO:0000259" key="3">
    <source>
        <dbReference type="PROSITE" id="PS50887"/>
    </source>
</evidence>
<dbReference type="Gene3D" id="3.30.450.20">
    <property type="entry name" value="PAS domain"/>
    <property type="match status" value="1"/>
</dbReference>
<dbReference type="PANTHER" id="PTHR45138">
    <property type="entry name" value="REGULATORY COMPONENTS OF SENSORY TRANSDUCTION SYSTEM"/>
    <property type="match status" value="1"/>
</dbReference>
<keyword evidence="5" id="KW-1185">Reference proteome</keyword>
<name>A0ABY5LBH5_9SPHN</name>
<dbReference type="SUPFAM" id="SSF55785">
    <property type="entry name" value="PYP-like sensor domain (PAS domain)"/>
    <property type="match status" value="1"/>
</dbReference>
<dbReference type="SUPFAM" id="SSF55073">
    <property type="entry name" value="Nucleotide cyclase"/>
    <property type="match status" value="1"/>
</dbReference>
<dbReference type="SMART" id="SM00267">
    <property type="entry name" value="GGDEF"/>
    <property type="match status" value="1"/>
</dbReference>
<evidence type="ECO:0000256" key="1">
    <source>
        <dbReference type="ARBA" id="ARBA00012528"/>
    </source>
</evidence>
<dbReference type="RefSeq" id="WP_256506928.1">
    <property type="nucleotide sequence ID" value="NZ_CP101740.1"/>
</dbReference>
<dbReference type="InterPro" id="IPR035965">
    <property type="entry name" value="PAS-like_dom_sf"/>
</dbReference>
<feature type="domain" description="GGDEF" evidence="3">
    <location>
        <begin position="166"/>
        <end position="298"/>
    </location>
</feature>